<evidence type="ECO:0000313" key="1">
    <source>
        <dbReference type="EMBL" id="MBA0614099.1"/>
    </source>
</evidence>
<reference evidence="1 2" key="1">
    <citation type="journal article" date="2019" name="Genome Biol. Evol.">
        <title>Insights into the evolution of the New World diploid cottons (Gossypium, subgenus Houzingenia) based on genome sequencing.</title>
        <authorList>
            <person name="Grover C.E."/>
            <person name="Arick M.A. 2nd"/>
            <person name="Thrash A."/>
            <person name="Conover J.L."/>
            <person name="Sanders W.S."/>
            <person name="Peterson D.G."/>
            <person name="Frelichowski J.E."/>
            <person name="Scheffler J.A."/>
            <person name="Scheffler B.E."/>
            <person name="Wendel J.F."/>
        </authorList>
    </citation>
    <scope>NUCLEOTIDE SEQUENCE [LARGE SCALE GENOMIC DNA]</scope>
    <source>
        <strain evidence="1">27</strain>
        <tissue evidence="1">Leaf</tissue>
    </source>
</reference>
<dbReference type="InterPro" id="IPR036312">
    <property type="entry name" value="Bifun_inhib/LTP/seed_sf"/>
</dbReference>
<dbReference type="AlphaFoldDB" id="A0A7J8RJR5"/>
<dbReference type="Gene3D" id="1.10.110.10">
    <property type="entry name" value="Plant lipid-transfer and hydrophobic proteins"/>
    <property type="match status" value="1"/>
</dbReference>
<evidence type="ECO:0000313" key="2">
    <source>
        <dbReference type="Proteomes" id="UP000593561"/>
    </source>
</evidence>
<organism evidence="1 2">
    <name type="scientific">Gossypium davidsonii</name>
    <name type="common">Davidson's cotton</name>
    <name type="synonym">Gossypium klotzschianum subsp. davidsonii</name>
    <dbReference type="NCBI Taxonomy" id="34287"/>
    <lineage>
        <taxon>Eukaryota</taxon>
        <taxon>Viridiplantae</taxon>
        <taxon>Streptophyta</taxon>
        <taxon>Embryophyta</taxon>
        <taxon>Tracheophyta</taxon>
        <taxon>Spermatophyta</taxon>
        <taxon>Magnoliopsida</taxon>
        <taxon>eudicotyledons</taxon>
        <taxon>Gunneridae</taxon>
        <taxon>Pentapetalae</taxon>
        <taxon>rosids</taxon>
        <taxon>malvids</taxon>
        <taxon>Malvales</taxon>
        <taxon>Malvaceae</taxon>
        <taxon>Malvoideae</taxon>
        <taxon>Gossypium</taxon>
    </lineage>
</organism>
<dbReference type="EMBL" id="JABFAC010000005">
    <property type="protein sequence ID" value="MBA0614099.1"/>
    <property type="molecule type" value="Genomic_DNA"/>
</dbReference>
<accession>A0A7J8RJR5</accession>
<gene>
    <name evidence="1" type="ORF">Godav_014432</name>
</gene>
<comment type="caution">
    <text evidence="1">The sequence shown here is derived from an EMBL/GenBank/DDBJ whole genome shotgun (WGS) entry which is preliminary data.</text>
</comment>
<protein>
    <recommendedName>
        <fullName evidence="3">Bifunctional inhibitor/plant lipid transfer protein/seed storage helical domain-containing protein</fullName>
    </recommendedName>
</protein>
<proteinExistence type="predicted"/>
<name>A0A7J8RJR5_GOSDV</name>
<dbReference type="Proteomes" id="UP000593561">
    <property type="component" value="Unassembled WGS sequence"/>
</dbReference>
<sequence>MEYNQCLNSHKKLLPSTACCPKMKEQQPCYYRYMQDDDDNKLVFIRIKLQ</sequence>
<keyword evidence="2" id="KW-1185">Reference proteome</keyword>
<feature type="non-terminal residue" evidence="1">
    <location>
        <position position="50"/>
    </location>
</feature>
<evidence type="ECO:0008006" key="3">
    <source>
        <dbReference type="Google" id="ProtNLM"/>
    </source>
</evidence>